<name>A0A0E9TXY4_ANGAN</name>
<evidence type="ECO:0000313" key="1">
    <source>
        <dbReference type="EMBL" id="JAH58396.1"/>
    </source>
</evidence>
<protein>
    <submittedName>
        <fullName evidence="1">Uncharacterized protein</fullName>
    </submittedName>
</protein>
<proteinExistence type="predicted"/>
<dbReference type="AlphaFoldDB" id="A0A0E9TXY4"/>
<reference evidence="1" key="1">
    <citation type="submission" date="2014-11" db="EMBL/GenBank/DDBJ databases">
        <authorList>
            <person name="Amaro Gonzalez C."/>
        </authorList>
    </citation>
    <scope>NUCLEOTIDE SEQUENCE</scope>
</reference>
<sequence length="24" mass="3124">MYLLLLHYIILYERYINCMLYLKK</sequence>
<reference evidence="1" key="2">
    <citation type="journal article" date="2015" name="Fish Shellfish Immunol.">
        <title>Early steps in the European eel (Anguilla anguilla)-Vibrio vulnificus interaction in the gills: Role of the RtxA13 toxin.</title>
        <authorList>
            <person name="Callol A."/>
            <person name="Pajuelo D."/>
            <person name="Ebbesson L."/>
            <person name="Teles M."/>
            <person name="MacKenzie S."/>
            <person name="Amaro C."/>
        </authorList>
    </citation>
    <scope>NUCLEOTIDE SEQUENCE</scope>
</reference>
<dbReference type="EMBL" id="GBXM01050181">
    <property type="protein sequence ID" value="JAH58396.1"/>
    <property type="molecule type" value="Transcribed_RNA"/>
</dbReference>
<organism evidence="1">
    <name type="scientific">Anguilla anguilla</name>
    <name type="common">European freshwater eel</name>
    <name type="synonym">Muraena anguilla</name>
    <dbReference type="NCBI Taxonomy" id="7936"/>
    <lineage>
        <taxon>Eukaryota</taxon>
        <taxon>Metazoa</taxon>
        <taxon>Chordata</taxon>
        <taxon>Craniata</taxon>
        <taxon>Vertebrata</taxon>
        <taxon>Euteleostomi</taxon>
        <taxon>Actinopterygii</taxon>
        <taxon>Neopterygii</taxon>
        <taxon>Teleostei</taxon>
        <taxon>Anguilliformes</taxon>
        <taxon>Anguillidae</taxon>
        <taxon>Anguilla</taxon>
    </lineage>
</organism>
<accession>A0A0E9TXY4</accession>